<organism evidence="2 3">
    <name type="scientific">Sediminispirochaeta smaragdinae (strain DSM 11293 / JCM 15392 / SEBR 4228)</name>
    <name type="common">Spirochaeta smaragdinae</name>
    <dbReference type="NCBI Taxonomy" id="573413"/>
    <lineage>
        <taxon>Bacteria</taxon>
        <taxon>Pseudomonadati</taxon>
        <taxon>Spirochaetota</taxon>
        <taxon>Spirochaetia</taxon>
        <taxon>Spirochaetales</taxon>
        <taxon>Spirochaetaceae</taxon>
        <taxon>Sediminispirochaeta</taxon>
    </lineage>
</organism>
<evidence type="ECO:0000313" key="2">
    <source>
        <dbReference type="EMBL" id="ADK79587.1"/>
    </source>
</evidence>
<dbReference type="EMBL" id="CP002116">
    <property type="protein sequence ID" value="ADK79587.1"/>
    <property type="molecule type" value="Genomic_DNA"/>
</dbReference>
<dbReference type="HOGENOM" id="CLU_027402_36_1_12"/>
<feature type="coiled-coil region" evidence="1">
    <location>
        <begin position="20"/>
        <end position="86"/>
    </location>
</feature>
<dbReference type="SUPFAM" id="SSF48295">
    <property type="entry name" value="TrpR-like"/>
    <property type="match status" value="1"/>
</dbReference>
<dbReference type="InterPro" id="IPR036388">
    <property type="entry name" value="WH-like_DNA-bd_sf"/>
</dbReference>
<dbReference type="InterPro" id="IPR002514">
    <property type="entry name" value="Transposase_8"/>
</dbReference>
<dbReference type="GO" id="GO:0006313">
    <property type="term" value="P:DNA transposition"/>
    <property type="evidence" value="ECO:0007669"/>
    <property type="project" value="InterPro"/>
</dbReference>
<sequence>MYDTIYKEKYVRRKFDEEFKAEVALEALKEEKTLQELAEEYEVHPNQISAWKKQLLQNASSLFERKNKKNQELDEVKKREQELYKQLGQAKYENEWLKKKYKQLYGKDYE</sequence>
<proteinExistence type="predicted"/>
<evidence type="ECO:0000313" key="3">
    <source>
        <dbReference type="Proteomes" id="UP000002318"/>
    </source>
</evidence>
<accession>E1RB57</accession>
<dbReference type="Gene3D" id="1.10.10.10">
    <property type="entry name" value="Winged helix-like DNA-binding domain superfamily/Winged helix DNA-binding domain"/>
    <property type="match status" value="1"/>
</dbReference>
<reference evidence="3" key="1">
    <citation type="journal article" date="2010" name="Stand. Genomic Sci.">
        <title>Complete genome sequence of Spirochaeta smaragdinae type strain (SEBR 4228).</title>
        <authorList>
            <person name="Mavromatis K."/>
            <person name="Yasawong M."/>
            <person name="Chertkov O."/>
            <person name="Lapidus A."/>
            <person name="Lucas S."/>
            <person name="Nolan M."/>
            <person name="Del Rio T.G."/>
            <person name="Tice H."/>
            <person name="Cheng J.F."/>
            <person name="Pitluck S."/>
            <person name="Liolios K."/>
            <person name="Ivanova N."/>
            <person name="Tapia R."/>
            <person name="Han C."/>
            <person name="Bruce D."/>
            <person name="Goodwin L."/>
            <person name="Pati A."/>
            <person name="Chen A."/>
            <person name="Palaniappan K."/>
            <person name="Land M."/>
            <person name="Hauser L."/>
            <person name="Chang Y.J."/>
            <person name="Jeffries C.D."/>
            <person name="Detter J.C."/>
            <person name="Rohde M."/>
            <person name="Brambilla E."/>
            <person name="Spring S."/>
            <person name="Goker M."/>
            <person name="Sikorski J."/>
            <person name="Woyke T."/>
            <person name="Bristow J."/>
            <person name="Eisen J.A."/>
            <person name="Markowitz V."/>
            <person name="Hugenholtz P."/>
            <person name="Klenk H.P."/>
            <person name="Kyrpides N.C."/>
        </authorList>
    </citation>
    <scope>NUCLEOTIDE SEQUENCE [LARGE SCALE GENOMIC DNA]</scope>
    <source>
        <strain evidence="3">DSM 11293 / JCM 15392 / SEBR 4228</strain>
    </source>
</reference>
<dbReference type="InterPro" id="IPR010921">
    <property type="entry name" value="Trp_repressor/repl_initiator"/>
</dbReference>
<dbReference type="KEGG" id="ssm:Spirs_0440"/>
<dbReference type="AlphaFoldDB" id="E1RB57"/>
<dbReference type="Proteomes" id="UP000002318">
    <property type="component" value="Chromosome"/>
</dbReference>
<dbReference type="eggNOG" id="COG2963">
    <property type="taxonomic scope" value="Bacteria"/>
</dbReference>
<keyword evidence="3" id="KW-1185">Reference proteome</keyword>
<keyword evidence="1" id="KW-0175">Coiled coil</keyword>
<dbReference type="GO" id="GO:0004803">
    <property type="term" value="F:transposase activity"/>
    <property type="evidence" value="ECO:0007669"/>
    <property type="project" value="InterPro"/>
</dbReference>
<gene>
    <name evidence="2" type="ordered locus">Spirs_0440</name>
</gene>
<protein>
    <submittedName>
        <fullName evidence="2">Transposase IS3/IS911 family protein</fullName>
    </submittedName>
</protein>
<dbReference type="GO" id="GO:0043565">
    <property type="term" value="F:sequence-specific DNA binding"/>
    <property type="evidence" value="ECO:0007669"/>
    <property type="project" value="InterPro"/>
</dbReference>
<evidence type="ECO:0000256" key="1">
    <source>
        <dbReference type="SAM" id="Coils"/>
    </source>
</evidence>
<dbReference type="Pfam" id="PF01527">
    <property type="entry name" value="HTH_Tnp_1"/>
    <property type="match status" value="1"/>
</dbReference>
<dbReference type="STRING" id="573413.Spirs_0440"/>
<name>E1RB57_SEDSS</name>